<keyword evidence="8" id="KW-1185">Reference proteome</keyword>
<organism evidence="7 8">
    <name type="scientific">Oryctolagus cuniculus</name>
    <name type="common">Rabbit</name>
    <dbReference type="NCBI Taxonomy" id="9986"/>
    <lineage>
        <taxon>Eukaryota</taxon>
        <taxon>Metazoa</taxon>
        <taxon>Chordata</taxon>
        <taxon>Craniata</taxon>
        <taxon>Vertebrata</taxon>
        <taxon>Euteleostomi</taxon>
        <taxon>Mammalia</taxon>
        <taxon>Eutheria</taxon>
        <taxon>Euarchontoglires</taxon>
        <taxon>Glires</taxon>
        <taxon>Lagomorpha</taxon>
        <taxon>Leporidae</taxon>
        <taxon>Oryctolagus</taxon>
    </lineage>
</organism>
<dbReference type="SUPFAM" id="SSF55315">
    <property type="entry name" value="L30e-like"/>
    <property type="match status" value="1"/>
</dbReference>
<dbReference type="Pfam" id="PF01248">
    <property type="entry name" value="Ribosomal_L7Ae"/>
    <property type="match status" value="1"/>
</dbReference>
<dbReference type="Ensembl" id="ENSOCUT00000064560.1">
    <property type="protein sequence ID" value="ENSOCUP00000041505.1"/>
    <property type="gene ID" value="ENSOCUG00000033049.1"/>
</dbReference>
<dbReference type="GO" id="GO:1990904">
    <property type="term" value="C:ribonucleoprotein complex"/>
    <property type="evidence" value="ECO:0007669"/>
    <property type="project" value="UniProtKB-KW"/>
</dbReference>
<name>A0A5F9D720_RABIT</name>
<evidence type="ECO:0000256" key="5">
    <source>
        <dbReference type="ARBA" id="ARBA00035336"/>
    </source>
</evidence>
<evidence type="ECO:0000259" key="6">
    <source>
        <dbReference type="Pfam" id="PF01248"/>
    </source>
</evidence>
<evidence type="ECO:0000256" key="1">
    <source>
        <dbReference type="ARBA" id="ARBA00007326"/>
    </source>
</evidence>
<protein>
    <recommendedName>
        <fullName evidence="4">Large ribosomal subunit protein eL30</fullName>
    </recommendedName>
    <alternativeName>
        <fullName evidence="5">60S ribosomal protein L30</fullName>
    </alternativeName>
</protein>
<dbReference type="AlphaFoldDB" id="A0A5F9D720"/>
<dbReference type="InterPro" id="IPR039109">
    <property type="entry name" value="Ribosomal_eL30-like"/>
</dbReference>
<evidence type="ECO:0000313" key="7">
    <source>
        <dbReference type="Ensembl" id="ENSOCUP00000041505.1"/>
    </source>
</evidence>
<dbReference type="InterPro" id="IPR029064">
    <property type="entry name" value="Ribosomal_eL30-like_sf"/>
</dbReference>
<evidence type="ECO:0000313" key="8">
    <source>
        <dbReference type="Proteomes" id="UP000001811"/>
    </source>
</evidence>
<dbReference type="GO" id="GO:0003723">
    <property type="term" value="F:RNA binding"/>
    <property type="evidence" value="ECO:0007669"/>
    <property type="project" value="InterPro"/>
</dbReference>
<dbReference type="GO" id="GO:0005840">
    <property type="term" value="C:ribosome"/>
    <property type="evidence" value="ECO:0007669"/>
    <property type="project" value="UniProtKB-KW"/>
</dbReference>
<evidence type="ECO:0000256" key="4">
    <source>
        <dbReference type="ARBA" id="ARBA00035231"/>
    </source>
</evidence>
<dbReference type="STRING" id="9986.ENSOCUP00000041505"/>
<dbReference type="PANTHER" id="PTHR11449">
    <property type="entry name" value="RIBOSOMAL PROTEIN L30"/>
    <property type="match status" value="1"/>
</dbReference>
<proteinExistence type="inferred from homology"/>
<dbReference type="GeneTree" id="ENSGT00390000012138"/>
<dbReference type="SMR" id="A0A5F9D720"/>
<keyword evidence="2" id="KW-0689">Ribosomal protein</keyword>
<reference evidence="7" key="3">
    <citation type="submission" date="2025-09" db="UniProtKB">
        <authorList>
            <consortium name="Ensembl"/>
        </authorList>
    </citation>
    <scope>IDENTIFICATION</scope>
    <source>
        <strain evidence="7">Thorbecke</strain>
    </source>
</reference>
<keyword evidence="3" id="KW-0687">Ribonucleoprotein</keyword>
<dbReference type="InParanoid" id="A0A5F9D720"/>
<evidence type="ECO:0000256" key="3">
    <source>
        <dbReference type="ARBA" id="ARBA00023274"/>
    </source>
</evidence>
<comment type="similarity">
    <text evidence="1">Belongs to the eukaryotic ribosomal protein eL30 family.</text>
</comment>
<dbReference type="EMBL" id="AAGW02006269">
    <property type="status" value="NOT_ANNOTATED_CDS"/>
    <property type="molecule type" value="Genomic_DNA"/>
</dbReference>
<dbReference type="FunFam" id="3.30.1330.30:FF:000001">
    <property type="entry name" value="60S ribosomal protein L30"/>
    <property type="match status" value="1"/>
</dbReference>
<dbReference type="Bgee" id="ENSOCUG00000033049">
    <property type="expression patterns" value="Expressed in left lung and 4 other cell types or tissues"/>
</dbReference>
<dbReference type="Gene3D" id="3.30.1330.30">
    <property type="match status" value="1"/>
</dbReference>
<reference evidence="7 8" key="1">
    <citation type="journal article" date="2011" name="Nature">
        <title>A high-resolution map of human evolutionary constraint using 29 mammals.</title>
        <authorList>
            <person name="Lindblad-Toh K."/>
            <person name="Garber M."/>
            <person name="Zuk O."/>
            <person name="Lin M.F."/>
            <person name="Parker B.J."/>
            <person name="Washietl S."/>
            <person name="Kheradpour P."/>
            <person name="Ernst J."/>
            <person name="Jordan G."/>
            <person name="Mauceli E."/>
            <person name="Ward L.D."/>
            <person name="Lowe C.B."/>
            <person name="Holloway A.K."/>
            <person name="Clamp M."/>
            <person name="Gnerre S."/>
            <person name="Alfoldi J."/>
            <person name="Beal K."/>
            <person name="Chang J."/>
            <person name="Clawson H."/>
            <person name="Cuff J."/>
            <person name="Di Palma F."/>
            <person name="Fitzgerald S."/>
            <person name="Flicek P."/>
            <person name="Guttman M."/>
            <person name="Hubisz M.J."/>
            <person name="Jaffe D.B."/>
            <person name="Jungreis I."/>
            <person name="Kent W.J."/>
            <person name="Kostka D."/>
            <person name="Lara M."/>
            <person name="Martins A.L."/>
            <person name="Massingham T."/>
            <person name="Moltke I."/>
            <person name="Raney B.J."/>
            <person name="Rasmussen M.D."/>
            <person name="Robinson J."/>
            <person name="Stark A."/>
            <person name="Vilella A.J."/>
            <person name="Wen J."/>
            <person name="Xie X."/>
            <person name="Zody M.C."/>
            <person name="Baldwin J."/>
            <person name="Bloom T."/>
            <person name="Chin C.W."/>
            <person name="Heiman D."/>
            <person name="Nicol R."/>
            <person name="Nusbaum C."/>
            <person name="Young S."/>
            <person name="Wilkinson J."/>
            <person name="Worley K.C."/>
            <person name="Kovar C.L."/>
            <person name="Muzny D.M."/>
            <person name="Gibbs R.A."/>
            <person name="Cree A."/>
            <person name="Dihn H.H."/>
            <person name="Fowler G."/>
            <person name="Jhangiani S."/>
            <person name="Joshi V."/>
            <person name="Lee S."/>
            <person name="Lewis L.R."/>
            <person name="Nazareth L.V."/>
            <person name="Okwuonu G."/>
            <person name="Santibanez J."/>
            <person name="Warren W.C."/>
            <person name="Mardis E.R."/>
            <person name="Weinstock G.M."/>
            <person name="Wilson R.K."/>
            <person name="Delehaunty K."/>
            <person name="Dooling D."/>
            <person name="Fronik C."/>
            <person name="Fulton L."/>
            <person name="Fulton B."/>
            <person name="Graves T."/>
            <person name="Minx P."/>
            <person name="Sodergren E."/>
            <person name="Birney E."/>
            <person name="Margulies E.H."/>
            <person name="Herrero J."/>
            <person name="Green E.D."/>
            <person name="Haussler D."/>
            <person name="Siepel A."/>
            <person name="Goldman N."/>
            <person name="Pollard K.S."/>
            <person name="Pedersen J.S."/>
            <person name="Lander E.S."/>
            <person name="Kellis M."/>
        </authorList>
    </citation>
    <scope>NUCLEOTIDE SEQUENCE [LARGE SCALE GENOMIC DNA]</scope>
    <source>
        <strain evidence="7 8">Thorbecke inbred</strain>
    </source>
</reference>
<sequence length="93" mass="10536">VVSAKKTKKSLESISPRLQLLMKSEKYMLGDKQSLKMIRQGKAKLTILANNFAALRKSEIEYYIMLAKTGVHRHSGNSIELATAGENMYSFYH</sequence>
<accession>A0A5F9D720</accession>
<dbReference type="Proteomes" id="UP000001811">
    <property type="component" value="Chromosome 2"/>
</dbReference>
<feature type="domain" description="Ribosomal protein eL8/eL30/eS12/Gadd45" evidence="6">
    <location>
        <begin position="14"/>
        <end position="84"/>
    </location>
</feature>
<reference evidence="7" key="2">
    <citation type="submission" date="2025-08" db="UniProtKB">
        <authorList>
            <consortium name="Ensembl"/>
        </authorList>
    </citation>
    <scope>IDENTIFICATION</scope>
    <source>
        <strain evidence="7">Thorbecke</strain>
    </source>
</reference>
<evidence type="ECO:0000256" key="2">
    <source>
        <dbReference type="ARBA" id="ARBA00022980"/>
    </source>
</evidence>
<dbReference type="InterPro" id="IPR004038">
    <property type="entry name" value="Ribosomal_eL8/eL30/eS12/Gad45"/>
</dbReference>